<evidence type="ECO:0000256" key="1">
    <source>
        <dbReference type="SAM" id="MobiDB-lite"/>
    </source>
</evidence>
<gene>
    <name evidence="3" type="ORF">GJW-30_1_02802</name>
</gene>
<dbReference type="KEGG" id="vgo:GJW-30_1_02802"/>
<feature type="region of interest" description="Disordered" evidence="1">
    <location>
        <begin position="43"/>
        <end position="63"/>
    </location>
</feature>
<keyword evidence="2" id="KW-1133">Transmembrane helix</keyword>
<reference evidence="3 4" key="1">
    <citation type="submission" date="2015-08" db="EMBL/GenBank/DDBJ databases">
        <title>Investigation of the bacterial diversity of lava forest soil.</title>
        <authorList>
            <person name="Lee J.S."/>
        </authorList>
    </citation>
    <scope>NUCLEOTIDE SEQUENCE [LARGE SCALE GENOMIC DNA]</scope>
    <source>
        <strain evidence="3 4">GJW-30</strain>
    </source>
</reference>
<evidence type="ECO:0000256" key="2">
    <source>
        <dbReference type="SAM" id="Phobius"/>
    </source>
</evidence>
<accession>A0A0S3PWE8</accession>
<proteinExistence type="predicted"/>
<dbReference type="RefSeq" id="WP_096356328.1">
    <property type="nucleotide sequence ID" value="NZ_AP014946.1"/>
</dbReference>
<keyword evidence="4" id="KW-1185">Reference proteome</keyword>
<evidence type="ECO:0000313" key="3">
    <source>
        <dbReference type="EMBL" id="BAT60266.1"/>
    </source>
</evidence>
<keyword evidence="2" id="KW-0472">Membrane</keyword>
<organism evidence="3 4">
    <name type="scientific">Variibacter gotjawalensis</name>
    <dbReference type="NCBI Taxonomy" id="1333996"/>
    <lineage>
        <taxon>Bacteria</taxon>
        <taxon>Pseudomonadati</taxon>
        <taxon>Pseudomonadota</taxon>
        <taxon>Alphaproteobacteria</taxon>
        <taxon>Hyphomicrobiales</taxon>
        <taxon>Nitrobacteraceae</taxon>
        <taxon>Variibacter</taxon>
    </lineage>
</organism>
<dbReference type="AlphaFoldDB" id="A0A0S3PWE8"/>
<dbReference type="EMBL" id="AP014946">
    <property type="protein sequence ID" value="BAT60266.1"/>
    <property type="molecule type" value="Genomic_DNA"/>
</dbReference>
<evidence type="ECO:0000313" key="4">
    <source>
        <dbReference type="Proteomes" id="UP000236884"/>
    </source>
</evidence>
<protein>
    <submittedName>
        <fullName evidence="3">Uncharacterized protein</fullName>
    </submittedName>
</protein>
<sequence length="63" mass="6371">MAEQQPANSHLAAILGGIVAVALLVFLTTGGDLGGVKKVESDADLPKIVSPTTPKDADNTGTR</sequence>
<name>A0A0S3PWE8_9BRAD</name>
<dbReference type="Proteomes" id="UP000236884">
    <property type="component" value="Chromosome"/>
</dbReference>
<feature type="transmembrane region" description="Helical" evidence="2">
    <location>
        <begin position="12"/>
        <end position="31"/>
    </location>
</feature>
<keyword evidence="2" id="KW-0812">Transmembrane</keyword>